<evidence type="ECO:0000256" key="6">
    <source>
        <dbReference type="SAM" id="SignalP"/>
    </source>
</evidence>
<comment type="subcellular location">
    <subcellularLocation>
        <location evidence="1">Secreted</location>
    </subcellularLocation>
</comment>
<keyword evidence="2" id="KW-0964">Secreted</keyword>
<keyword evidence="3 6" id="KW-0732">Signal</keyword>
<evidence type="ECO:0000313" key="8">
    <source>
        <dbReference type="Proteomes" id="UP001431783"/>
    </source>
</evidence>
<dbReference type="InterPro" id="IPR000884">
    <property type="entry name" value="TSP1_rpt"/>
</dbReference>
<dbReference type="EMBL" id="JARQZJ010000012">
    <property type="protein sequence ID" value="KAK9872665.1"/>
    <property type="molecule type" value="Genomic_DNA"/>
</dbReference>
<comment type="caution">
    <text evidence="7">The sequence shown here is derived from an EMBL/GenBank/DDBJ whole genome shotgun (WGS) entry which is preliminary data.</text>
</comment>
<name>A0AAW1TQP6_9CUCU</name>
<feature type="chain" id="PRO_5043553556" evidence="6">
    <location>
        <begin position="21"/>
        <end position="195"/>
    </location>
</feature>
<protein>
    <submittedName>
        <fullName evidence="7">Uncharacterized protein</fullName>
    </submittedName>
</protein>
<dbReference type="SUPFAM" id="SSF82895">
    <property type="entry name" value="TSP-1 type 1 repeat"/>
    <property type="match status" value="1"/>
</dbReference>
<accession>A0AAW1TQP6</accession>
<sequence length="195" mass="22114">MGEYLLTLLNLLLLTHLSTAFCDLGRFFSEKELSIEETARMFPIVFRGISLATTGSRSDAFGDGVQFTARFELLNMFKDAPDLRNHWSIDADSGNRKLDVTLEQLPEECKNGVTGPIEYIVFSTLDDNKIVAKSITKWDEESDQRIWMSLGWSKWSEWSPCSVSCSSGIQQRIRHCSTGKCPGYNIEQRHCNLFG</sequence>
<proteinExistence type="predicted"/>
<evidence type="ECO:0000256" key="4">
    <source>
        <dbReference type="ARBA" id="ARBA00022737"/>
    </source>
</evidence>
<dbReference type="InterPro" id="IPR036383">
    <property type="entry name" value="TSP1_rpt_sf"/>
</dbReference>
<dbReference type="FunFam" id="2.20.100.10:FF:000001">
    <property type="entry name" value="semaphorin-5A isoform X1"/>
    <property type="match status" value="1"/>
</dbReference>
<dbReference type="PANTHER" id="PTHR22906">
    <property type="entry name" value="PROPERDIN"/>
    <property type="match status" value="1"/>
</dbReference>
<keyword evidence="8" id="KW-1185">Reference proteome</keyword>
<organism evidence="7 8">
    <name type="scientific">Henosepilachna vigintioctopunctata</name>
    <dbReference type="NCBI Taxonomy" id="420089"/>
    <lineage>
        <taxon>Eukaryota</taxon>
        <taxon>Metazoa</taxon>
        <taxon>Ecdysozoa</taxon>
        <taxon>Arthropoda</taxon>
        <taxon>Hexapoda</taxon>
        <taxon>Insecta</taxon>
        <taxon>Pterygota</taxon>
        <taxon>Neoptera</taxon>
        <taxon>Endopterygota</taxon>
        <taxon>Coleoptera</taxon>
        <taxon>Polyphaga</taxon>
        <taxon>Cucujiformia</taxon>
        <taxon>Coccinelloidea</taxon>
        <taxon>Coccinellidae</taxon>
        <taxon>Epilachninae</taxon>
        <taxon>Epilachnini</taxon>
        <taxon>Henosepilachna</taxon>
    </lineage>
</organism>
<evidence type="ECO:0000256" key="1">
    <source>
        <dbReference type="ARBA" id="ARBA00004613"/>
    </source>
</evidence>
<gene>
    <name evidence="7" type="ORF">WA026_018799</name>
</gene>
<dbReference type="InterPro" id="IPR052065">
    <property type="entry name" value="Compl_asym_regulator"/>
</dbReference>
<keyword evidence="4" id="KW-0677">Repeat</keyword>
<evidence type="ECO:0000256" key="3">
    <source>
        <dbReference type="ARBA" id="ARBA00022729"/>
    </source>
</evidence>
<evidence type="ECO:0000256" key="5">
    <source>
        <dbReference type="ARBA" id="ARBA00023157"/>
    </source>
</evidence>
<dbReference type="PANTHER" id="PTHR22906:SF43">
    <property type="entry name" value="PROPERDIN"/>
    <property type="match status" value="1"/>
</dbReference>
<evidence type="ECO:0000313" key="7">
    <source>
        <dbReference type="EMBL" id="KAK9872665.1"/>
    </source>
</evidence>
<dbReference type="PRINTS" id="PR01705">
    <property type="entry name" value="TSP1REPEAT"/>
</dbReference>
<dbReference type="AlphaFoldDB" id="A0AAW1TQP6"/>
<dbReference type="Gene3D" id="2.20.100.10">
    <property type="entry name" value="Thrombospondin type-1 (TSP1) repeat"/>
    <property type="match status" value="1"/>
</dbReference>
<dbReference type="PROSITE" id="PS50092">
    <property type="entry name" value="TSP1"/>
    <property type="match status" value="1"/>
</dbReference>
<dbReference type="Proteomes" id="UP001431783">
    <property type="component" value="Unassembled WGS sequence"/>
</dbReference>
<dbReference type="Pfam" id="PF00090">
    <property type="entry name" value="TSP_1"/>
    <property type="match status" value="1"/>
</dbReference>
<keyword evidence="5" id="KW-1015">Disulfide bond</keyword>
<dbReference type="SMART" id="SM00209">
    <property type="entry name" value="TSP1"/>
    <property type="match status" value="1"/>
</dbReference>
<evidence type="ECO:0000256" key="2">
    <source>
        <dbReference type="ARBA" id="ARBA00022525"/>
    </source>
</evidence>
<reference evidence="7 8" key="1">
    <citation type="submission" date="2023-03" db="EMBL/GenBank/DDBJ databases">
        <title>Genome insight into feeding habits of ladybird beetles.</title>
        <authorList>
            <person name="Li H.-S."/>
            <person name="Huang Y.-H."/>
            <person name="Pang H."/>
        </authorList>
    </citation>
    <scope>NUCLEOTIDE SEQUENCE [LARGE SCALE GENOMIC DNA]</scope>
    <source>
        <strain evidence="7">SYSU_2023b</strain>
        <tissue evidence="7">Whole body</tissue>
    </source>
</reference>
<feature type="signal peptide" evidence="6">
    <location>
        <begin position="1"/>
        <end position="20"/>
    </location>
</feature>